<keyword evidence="1" id="KW-0539">Nucleus</keyword>
<evidence type="ECO:0000313" key="6">
    <source>
        <dbReference type="EMBL" id="CAG5099300.1"/>
    </source>
</evidence>
<dbReference type="SUPFAM" id="SSF69322">
    <property type="entry name" value="Tricorn protease domain 2"/>
    <property type="match status" value="1"/>
</dbReference>
<evidence type="ECO:0000256" key="1">
    <source>
        <dbReference type="PIRNR" id="PIRNR017233"/>
    </source>
</evidence>
<gene>
    <name evidence="6" type="ORF">OKIOD_LOCUS7983</name>
</gene>
<dbReference type="InterPro" id="IPR006849">
    <property type="entry name" value="Elp1"/>
</dbReference>
<name>A0ABN7SG19_OIKDI</name>
<proteinExistence type="inferred from homology"/>
<reference evidence="6 7" key="1">
    <citation type="submission" date="2021-04" db="EMBL/GenBank/DDBJ databases">
        <authorList>
            <person name="Bliznina A."/>
        </authorList>
    </citation>
    <scope>NUCLEOTIDE SEQUENCE [LARGE SCALE GENOMIC DNA]</scope>
</reference>
<feature type="compositionally biased region" description="Low complexity" evidence="2">
    <location>
        <begin position="1080"/>
        <end position="1097"/>
    </location>
</feature>
<feature type="compositionally biased region" description="Basic residues" evidence="2">
    <location>
        <begin position="1098"/>
        <end position="1111"/>
    </location>
</feature>
<protein>
    <recommendedName>
        <fullName evidence="1">Elongator complex protein 1</fullName>
    </recommendedName>
</protein>
<feature type="domain" description="ELP1 three-helical bundle" evidence="5">
    <location>
        <begin position="1010"/>
        <end position="1177"/>
    </location>
</feature>
<comment type="subcellular location">
    <subcellularLocation>
        <location evidence="1">Cytoplasm</location>
    </subcellularLocation>
    <subcellularLocation>
        <location evidence="1">Nucleus</location>
    </subcellularLocation>
</comment>
<accession>A0ABN7SG19</accession>
<keyword evidence="1" id="KW-0963">Cytoplasm</keyword>
<feature type="domain" description="ELP1 first N-terminal beta-propeller" evidence="3">
    <location>
        <begin position="17"/>
        <end position="329"/>
    </location>
</feature>
<dbReference type="InterPro" id="IPR056167">
    <property type="entry name" value="A-sol_ELP1"/>
</dbReference>
<comment type="function">
    <text evidence="1">Component of the elongator complex which is required for multiple tRNA modifications, including mcm5U (5-methoxycarbonylmethyl uridine), mcm5s2U (5-methoxycarbonylmethyl-2-thiouridine), and ncm5U (5-carbamoylmethyl uridine). The elongator complex catalyzes formation of carboxymethyluridine in the wobble base at position 34 in tRNAs.</text>
</comment>
<dbReference type="EMBL" id="OU015569">
    <property type="protein sequence ID" value="CAG5099300.1"/>
    <property type="molecule type" value="Genomic_DNA"/>
</dbReference>
<dbReference type="PIRSF" id="PIRSF017233">
    <property type="entry name" value="IKAP"/>
    <property type="match status" value="1"/>
</dbReference>
<dbReference type="InterPro" id="IPR056169">
    <property type="entry name" value="HB_ELP1"/>
</dbReference>
<evidence type="ECO:0000259" key="3">
    <source>
        <dbReference type="Pfam" id="PF04762"/>
    </source>
</evidence>
<evidence type="ECO:0000259" key="5">
    <source>
        <dbReference type="Pfam" id="PF23936"/>
    </source>
</evidence>
<evidence type="ECO:0000256" key="2">
    <source>
        <dbReference type="SAM" id="MobiDB-lite"/>
    </source>
</evidence>
<dbReference type="PANTHER" id="PTHR12747:SF0">
    <property type="entry name" value="ELONGATOR COMPLEX PROTEIN 1"/>
    <property type="match status" value="1"/>
</dbReference>
<dbReference type="PANTHER" id="PTHR12747">
    <property type="entry name" value="ELONGATOR COMPLEX PROTEIN 1"/>
    <property type="match status" value="1"/>
</dbReference>
<dbReference type="Proteomes" id="UP001158576">
    <property type="component" value="Chromosome XSR"/>
</dbReference>
<organism evidence="6 7">
    <name type="scientific">Oikopleura dioica</name>
    <name type="common">Tunicate</name>
    <dbReference type="NCBI Taxonomy" id="34765"/>
    <lineage>
        <taxon>Eukaryota</taxon>
        <taxon>Metazoa</taxon>
        <taxon>Chordata</taxon>
        <taxon>Tunicata</taxon>
        <taxon>Appendicularia</taxon>
        <taxon>Copelata</taxon>
        <taxon>Oikopleuridae</taxon>
        <taxon>Oikopleura</taxon>
    </lineage>
</organism>
<evidence type="ECO:0000313" key="7">
    <source>
        <dbReference type="Proteomes" id="UP001158576"/>
    </source>
</evidence>
<comment type="similarity">
    <text evidence="1">Belongs to the ELP1/IKA1 family.</text>
</comment>
<evidence type="ECO:0000259" key="4">
    <source>
        <dbReference type="Pfam" id="PF23925"/>
    </source>
</evidence>
<dbReference type="Pfam" id="PF04762">
    <property type="entry name" value="Beta-prop_ELP1_1st"/>
    <property type="match status" value="1"/>
</dbReference>
<keyword evidence="7" id="KW-1185">Reference proteome</keyword>
<sequence length="1222" mass="138258">MRSLRLCRLCVNKLPELEKESITKIISSDQNVAIATTEGRLFMSDNGGAEFEEIPTGDPSGIVDIHFLFDGSLWVANEMGQVFTVNGVDRRFEEIGFQETGISAARWSPDGELLVIISLPLENEDALQVLTADFEPIAVQAAVTTQPGEQVMVNVGWGSRSTQFMGQAGKESREIELKAATKLSDRDNLQIGLCWRGDAELFCTSVPCSSGRRTRIYNREGVHLSTTDSPSIFLGPISWRASSLLSTVAESISGQLIVAQIERNGLEHGQIDLILQDQPVTKIAWNASGVLLLVQYSDYFELWRQENYHWYRQVLQKINNDGTTFIFWDDCDANILHVSSGGILSKYHIEAFVNVYQSSKILVADGKFNNFTDYEKAIIPPPMFQSQFDSLRSKPAVVTEDGALIVTDKAIVNAQDQSTVMEGEFSDVNQIFALGKKAVFLVHDTLEGSELEYVTPETSIREKTLIQPCWITHFARVNDNTFFVSMLNQEGDYELVKVQVEKGGLHYTPLDITPSTHMYRSLFCSQGEPVYICKNQPYFGCDKLPLKNGETVLSLAANDEFIAATTTCHELLIWDLSKAGQAKGAAGIQSWQPVRRGCERGASIVTLFGTKVVLQMPRGNIETVEPRAMLFKQLGSLLDNEKVEWKQLFKMCRRQRVNLNLLVDHSGYKKFPASEFFIELLPKTAGKNEVDAFLNFIYELSEQNCTHPGGLYHEIYRERSERSPKEAEKVKLICNTIAEKAREDGERLSLFLKIYLHCRLKVVGMEKTLVAMAELRQQKQVPVEKLSEGIKFLAIMQQGDHDLYHFSLKTFDLELALIAAQAIELDPKEYLANLNKLDKLEANFRKYVILDQLECYSEALLQLIHLHNLKDDVERNIPTVEDYVNKHNLFNFVIRLPNLSKQFKKDVCRAWADKMKDSSHDLQAAILYKQSGDEALSSTLFSKRQRWRLASDQKALRSDFDERLASIPTQDAGHASWGVNRDPEESVRLFVEANQFENALMVCNSTGRADLLQTDIQPAVKSHALSILEQLKEIVKAWSERLLRLEECKANQLRKIQIMNEGYDEDQGDFDDLVSDLGSVRTGSSRVSRSSRSTAKSAKSRRKNERKKFSTRKGSPTEHLGLLEEAKSSVGKFQKIVDELGSFFVVLGYCGEFILGAEIQDLVKRFINDLEHEIHKIWPRDDEGLVLLENFQKEGTLRDLRDLSVLAPPEIPKRFHNFSIFD</sequence>
<dbReference type="Pfam" id="PF23936">
    <property type="entry name" value="HB_ELP1"/>
    <property type="match status" value="1"/>
</dbReference>
<dbReference type="Pfam" id="PF23925">
    <property type="entry name" value="A-sol_ELP1"/>
    <property type="match status" value="1"/>
</dbReference>
<feature type="region of interest" description="Disordered" evidence="2">
    <location>
        <begin position="1080"/>
        <end position="1116"/>
    </location>
</feature>
<feature type="domain" description="ELP1 alpha-solenoid" evidence="4">
    <location>
        <begin position="627"/>
        <end position="837"/>
    </location>
</feature>
<dbReference type="InterPro" id="IPR056164">
    <property type="entry name" value="Beta-prop_ELP1_1st"/>
</dbReference>